<evidence type="ECO:0000313" key="3">
    <source>
        <dbReference type="Proteomes" id="UP000250235"/>
    </source>
</evidence>
<proteinExistence type="predicted"/>
<reference evidence="2 3" key="1">
    <citation type="journal article" date="2015" name="Proc. Natl. Acad. Sci. U.S.A.">
        <title>The resurrection genome of Boea hygrometrica: A blueprint for survival of dehydration.</title>
        <authorList>
            <person name="Xiao L."/>
            <person name="Yang G."/>
            <person name="Zhang L."/>
            <person name="Yang X."/>
            <person name="Zhao S."/>
            <person name="Ji Z."/>
            <person name="Zhou Q."/>
            <person name="Hu M."/>
            <person name="Wang Y."/>
            <person name="Chen M."/>
            <person name="Xu Y."/>
            <person name="Jin H."/>
            <person name="Xiao X."/>
            <person name="Hu G."/>
            <person name="Bao F."/>
            <person name="Hu Y."/>
            <person name="Wan P."/>
            <person name="Li L."/>
            <person name="Deng X."/>
            <person name="Kuang T."/>
            <person name="Xiang C."/>
            <person name="Zhu J.K."/>
            <person name="Oliver M.J."/>
            <person name="He Y."/>
        </authorList>
    </citation>
    <scope>NUCLEOTIDE SEQUENCE [LARGE SCALE GENOMIC DNA]</scope>
    <source>
        <strain evidence="3">cv. XS01</strain>
    </source>
</reference>
<accession>A0A2Z7CUT3</accession>
<protein>
    <submittedName>
        <fullName evidence="2">Uncharacterized protein</fullName>
    </submittedName>
</protein>
<sequence length="154" mass="18236">MVQRRRDIITGARISKCTEDHMLLDVVMEEYDKKVHIIKEETSWETSLQNSDVLGVFKRSCEQEQMRSAAWRRSIDQLRVAQNEEQNNNSGADVYKSRTGKKRSAKRDQLGGNQLRDQLKRTKQFEHKHCGDYIVQTDLLRPVHIRYRIYRARS</sequence>
<name>A0A2Z7CUT3_9LAMI</name>
<gene>
    <name evidence="2" type="ORF">F511_26259</name>
</gene>
<feature type="region of interest" description="Disordered" evidence="1">
    <location>
        <begin position="81"/>
        <end position="116"/>
    </location>
</feature>
<dbReference type="Proteomes" id="UP000250235">
    <property type="component" value="Unassembled WGS sequence"/>
</dbReference>
<evidence type="ECO:0000256" key="1">
    <source>
        <dbReference type="SAM" id="MobiDB-lite"/>
    </source>
</evidence>
<evidence type="ECO:0000313" key="2">
    <source>
        <dbReference type="EMBL" id="KZV50831.1"/>
    </source>
</evidence>
<dbReference type="AlphaFoldDB" id="A0A2Z7CUT3"/>
<dbReference type="EMBL" id="KQ992328">
    <property type="protein sequence ID" value="KZV50831.1"/>
    <property type="molecule type" value="Genomic_DNA"/>
</dbReference>
<organism evidence="2 3">
    <name type="scientific">Dorcoceras hygrometricum</name>
    <dbReference type="NCBI Taxonomy" id="472368"/>
    <lineage>
        <taxon>Eukaryota</taxon>
        <taxon>Viridiplantae</taxon>
        <taxon>Streptophyta</taxon>
        <taxon>Embryophyta</taxon>
        <taxon>Tracheophyta</taxon>
        <taxon>Spermatophyta</taxon>
        <taxon>Magnoliopsida</taxon>
        <taxon>eudicotyledons</taxon>
        <taxon>Gunneridae</taxon>
        <taxon>Pentapetalae</taxon>
        <taxon>asterids</taxon>
        <taxon>lamiids</taxon>
        <taxon>Lamiales</taxon>
        <taxon>Gesneriaceae</taxon>
        <taxon>Didymocarpoideae</taxon>
        <taxon>Trichosporeae</taxon>
        <taxon>Loxocarpinae</taxon>
        <taxon>Dorcoceras</taxon>
    </lineage>
</organism>
<keyword evidence="3" id="KW-1185">Reference proteome</keyword>